<evidence type="ECO:0000313" key="5">
    <source>
        <dbReference type="EMBL" id="UOQ93068.1"/>
    </source>
</evidence>
<evidence type="ECO:0000259" key="4">
    <source>
        <dbReference type="PROSITE" id="PS51786"/>
    </source>
</evidence>
<dbReference type="PANTHER" id="PTHR10046">
    <property type="entry name" value="ATP DEPENDENT LON PROTEASE FAMILY MEMBER"/>
    <property type="match status" value="1"/>
</dbReference>
<dbReference type="Pfam" id="PF05362">
    <property type="entry name" value="Lon_C"/>
    <property type="match status" value="1"/>
</dbReference>
<name>A0ABY4GY87_9BACI</name>
<protein>
    <recommendedName>
        <fullName evidence="1">endopeptidase La</fullName>
        <ecNumber evidence="1">3.4.21.53</ecNumber>
    </recommendedName>
</protein>
<feature type="active site" evidence="1">
    <location>
        <position position="235"/>
    </location>
</feature>
<dbReference type="Proteomes" id="UP000831880">
    <property type="component" value="Chromosome"/>
</dbReference>
<dbReference type="InterPro" id="IPR027065">
    <property type="entry name" value="Lon_Prtase"/>
</dbReference>
<feature type="transmembrane region" description="Helical" evidence="2">
    <location>
        <begin position="7"/>
        <end position="26"/>
    </location>
</feature>
<proteinExistence type="inferred from homology"/>
<keyword evidence="2" id="KW-1133">Transmembrane helix</keyword>
<dbReference type="InterPro" id="IPR014721">
    <property type="entry name" value="Ribsml_uS5_D2-typ_fold_subgr"/>
</dbReference>
<dbReference type="SMART" id="SM00228">
    <property type="entry name" value="PDZ"/>
    <property type="match status" value="1"/>
</dbReference>
<evidence type="ECO:0000256" key="2">
    <source>
        <dbReference type="SAM" id="Phobius"/>
    </source>
</evidence>
<evidence type="ECO:0000256" key="1">
    <source>
        <dbReference type="PROSITE-ProRule" id="PRU01122"/>
    </source>
</evidence>
<keyword evidence="2" id="KW-0472">Membrane</keyword>
<feature type="domain" description="PDZ" evidence="3">
    <location>
        <begin position="101"/>
        <end position="164"/>
    </location>
</feature>
<dbReference type="InterPro" id="IPR008269">
    <property type="entry name" value="Lon_proteolytic"/>
</dbReference>
<evidence type="ECO:0000259" key="3">
    <source>
        <dbReference type="PROSITE" id="PS50106"/>
    </source>
</evidence>
<keyword evidence="1" id="KW-0645">Protease</keyword>
<dbReference type="Pfam" id="PF13180">
    <property type="entry name" value="PDZ_2"/>
    <property type="match status" value="1"/>
</dbReference>
<dbReference type="InterPro" id="IPR020568">
    <property type="entry name" value="Ribosomal_Su5_D2-typ_SF"/>
</dbReference>
<feature type="active site" evidence="1">
    <location>
        <position position="280"/>
    </location>
</feature>
<dbReference type="InterPro" id="IPR036034">
    <property type="entry name" value="PDZ_sf"/>
</dbReference>
<evidence type="ECO:0000313" key="6">
    <source>
        <dbReference type="Proteomes" id="UP000831880"/>
    </source>
</evidence>
<keyword evidence="1" id="KW-0720">Serine protease</keyword>
<dbReference type="NCBIfam" id="NF041438">
    <property type="entry name" value="SepM_fam_S16"/>
    <property type="match status" value="1"/>
</dbReference>
<dbReference type="SUPFAM" id="SSF50156">
    <property type="entry name" value="PDZ domain-like"/>
    <property type="match status" value="1"/>
</dbReference>
<reference evidence="5 6" key="1">
    <citation type="submission" date="2022-04" db="EMBL/GenBank/DDBJ databases">
        <title>Halobacillus sp. isolated from saltern.</title>
        <authorList>
            <person name="Won M."/>
            <person name="Lee C.-M."/>
            <person name="Woen H.-Y."/>
            <person name="Kwon S.-W."/>
        </authorList>
    </citation>
    <scope>NUCLEOTIDE SEQUENCE [LARGE SCALE GENOMIC DNA]</scope>
    <source>
        <strain evidence="5 6">SSTM10-2</strain>
    </source>
</reference>
<keyword evidence="6" id="KW-1185">Reference proteome</keyword>
<dbReference type="EC" id="3.4.21.53" evidence="1"/>
<dbReference type="Gene3D" id="2.30.42.10">
    <property type="match status" value="1"/>
</dbReference>
<feature type="domain" description="Lon proteolytic" evidence="4">
    <location>
        <begin position="230"/>
        <end position="337"/>
    </location>
</feature>
<organism evidence="5 6">
    <name type="scientific">Halobacillus shinanisalinarum</name>
    <dbReference type="NCBI Taxonomy" id="2932258"/>
    <lineage>
        <taxon>Bacteria</taxon>
        <taxon>Bacillati</taxon>
        <taxon>Bacillota</taxon>
        <taxon>Bacilli</taxon>
        <taxon>Bacillales</taxon>
        <taxon>Bacillaceae</taxon>
        <taxon>Halobacillus</taxon>
    </lineage>
</organism>
<comment type="similarity">
    <text evidence="1">Belongs to the peptidase S16 family.</text>
</comment>
<dbReference type="InterPro" id="IPR001478">
    <property type="entry name" value="PDZ"/>
</dbReference>
<accession>A0ABY4GY87</accession>
<dbReference type="PROSITE" id="PS50106">
    <property type="entry name" value="PDZ"/>
    <property type="match status" value="1"/>
</dbReference>
<dbReference type="RefSeq" id="WP_244752672.1">
    <property type="nucleotide sequence ID" value="NZ_CP095074.1"/>
</dbReference>
<gene>
    <name evidence="5" type="ORF">MUO14_22165</name>
</gene>
<sequence length="341" mass="37311">MKSNKRIIITGIITILIVAFLGAYRLPYYIYKPGNADALNPFVEVTNGYPSEGDMHLVTVRGGQATPIQWLVAKVRPFQQIHPLDEIRPEGISEEEYFHAQLRMMESSQEAAKVVAYQASGEDIDINYEGVYVVNVLKGMPAAEQLQAGDEIVKVDGEKINESTELVNYVGGFDEGETVSLTIKRVGETLTKEIALATFPDNPDKAGVGISLVTDRTVEVDPKVTVKSGEIGGPSAGLMFSLEMYDQLTEKDFTKGYQIAGTGEINYEGQVGRIGGIDKKVVAADQDGVDIFFAPNEDGRKGSNYEVAKKAAEEIGTDMKVVPVDTFQDALEYLKELEPKE</sequence>
<dbReference type="PROSITE" id="PS51786">
    <property type="entry name" value="LON_PROTEOLYTIC"/>
    <property type="match status" value="1"/>
</dbReference>
<dbReference type="EMBL" id="CP095074">
    <property type="protein sequence ID" value="UOQ93068.1"/>
    <property type="molecule type" value="Genomic_DNA"/>
</dbReference>
<comment type="catalytic activity">
    <reaction evidence="1">
        <text>Hydrolysis of proteins in presence of ATP.</text>
        <dbReference type="EC" id="3.4.21.53"/>
    </reaction>
</comment>
<dbReference type="SUPFAM" id="SSF54211">
    <property type="entry name" value="Ribosomal protein S5 domain 2-like"/>
    <property type="match status" value="1"/>
</dbReference>
<keyword evidence="2" id="KW-0812">Transmembrane</keyword>
<dbReference type="Gene3D" id="3.30.230.10">
    <property type="match status" value="1"/>
</dbReference>
<keyword evidence="1" id="KW-0378">Hydrolase</keyword>